<sequence length="624" mass="68094">MANSQTPPQTHSETTRFINEFGETVEETVVHETKTVVVAKEIEEEIIDIDVPVETTAEETEGDIAGLAEQIAANADFAALELTEAQLTDEDIIAIGNALHFNTNLEKLDLSGNEISDTGLASLAKAIIANKGLRELVIGSQIRVTSADLQQALADAVSENNQLLTFVYAFESEVHAATVQAALDRNNAAFIAAHTRKVKKTVLVNEEQEVEKKIRNVIKPADSPSIIEESSSAIFVTVENKDAAVENNFAIEEQVIAVAAVAEETKTGLIEVINVESIANKEINIPRIEVVSQDRNIFVKDDGDSATSKNLQESDFDTYEEFVAAQQAASLIIVEKQQHQLQSRTNTPSDESFHVVQERDLFSEEDRGTESSHGRSFFETAAVAVEQSLETVIKSTTSLLTSTSQFDAHLDDDTLDVIASQAKDIKYSVRREDYETTQEYLNASQNYTSEFVSSKIPVTKEVETHVPSSSELDIFALVKANLESAFKKTAAILSVRTEFDAHLDHNPSTLSQEHAIGRYDPNVRTADFESFHEYIDSQQTFTVGKKPLPIAEAEKIIETHPIVGNAKVSGGKGWYGSTTTATEKLNISDIDKSVATDSKSFVATAGAITGLSLLGLVAVRVLRS</sequence>
<dbReference type="Pfam" id="PF13516">
    <property type="entry name" value="LRR_6"/>
    <property type="match status" value="1"/>
</dbReference>
<dbReference type="Gene3D" id="3.80.10.10">
    <property type="entry name" value="Ribonuclease Inhibitor"/>
    <property type="match status" value="1"/>
</dbReference>
<organism evidence="5 6">
    <name type="scientific">Physocladia obscura</name>
    <dbReference type="NCBI Taxonomy" id="109957"/>
    <lineage>
        <taxon>Eukaryota</taxon>
        <taxon>Fungi</taxon>
        <taxon>Fungi incertae sedis</taxon>
        <taxon>Chytridiomycota</taxon>
        <taxon>Chytridiomycota incertae sedis</taxon>
        <taxon>Chytridiomycetes</taxon>
        <taxon>Chytridiales</taxon>
        <taxon>Chytriomycetaceae</taxon>
        <taxon>Physocladia</taxon>
    </lineage>
</organism>
<dbReference type="PANTHER" id="PTHR10901">
    <property type="entry name" value="TROPOMODULIN"/>
    <property type="match status" value="1"/>
</dbReference>
<evidence type="ECO:0000313" key="5">
    <source>
        <dbReference type="EMBL" id="KAJ3120920.1"/>
    </source>
</evidence>
<keyword evidence="6" id="KW-1185">Reference proteome</keyword>
<dbReference type="InterPro" id="IPR032675">
    <property type="entry name" value="LRR_dom_sf"/>
</dbReference>
<keyword evidence="2" id="KW-0963">Cytoplasm</keyword>
<name>A0AAD5T100_9FUNG</name>
<dbReference type="PANTHER" id="PTHR10901:SF6">
    <property type="entry name" value="TROPOMODULIN, ISOFORM N"/>
    <property type="match status" value="1"/>
</dbReference>
<evidence type="ECO:0000313" key="6">
    <source>
        <dbReference type="Proteomes" id="UP001211907"/>
    </source>
</evidence>
<dbReference type="Proteomes" id="UP001211907">
    <property type="component" value="Unassembled WGS sequence"/>
</dbReference>
<dbReference type="PROSITE" id="PS51450">
    <property type="entry name" value="LRR"/>
    <property type="match status" value="1"/>
</dbReference>
<dbReference type="SUPFAM" id="SSF52047">
    <property type="entry name" value="RNI-like"/>
    <property type="match status" value="1"/>
</dbReference>
<feature type="transmembrane region" description="Helical" evidence="4">
    <location>
        <begin position="601"/>
        <end position="622"/>
    </location>
</feature>
<dbReference type="GO" id="GO:0005523">
    <property type="term" value="F:tropomyosin binding"/>
    <property type="evidence" value="ECO:0007669"/>
    <property type="project" value="InterPro"/>
</dbReference>
<dbReference type="InterPro" id="IPR001611">
    <property type="entry name" value="Leu-rich_rpt"/>
</dbReference>
<evidence type="ECO:0000256" key="2">
    <source>
        <dbReference type="ARBA" id="ARBA00022490"/>
    </source>
</evidence>
<keyword evidence="4" id="KW-1133">Transmembrane helix</keyword>
<dbReference type="SMART" id="SM00368">
    <property type="entry name" value="LRR_RI"/>
    <property type="match status" value="2"/>
</dbReference>
<evidence type="ECO:0000256" key="4">
    <source>
        <dbReference type="SAM" id="Phobius"/>
    </source>
</evidence>
<gene>
    <name evidence="5" type="ORF">HK100_012597</name>
</gene>
<dbReference type="GO" id="GO:0005856">
    <property type="term" value="C:cytoskeleton"/>
    <property type="evidence" value="ECO:0007669"/>
    <property type="project" value="UniProtKB-SubCell"/>
</dbReference>
<dbReference type="InterPro" id="IPR004934">
    <property type="entry name" value="TMOD"/>
</dbReference>
<evidence type="ECO:0000256" key="3">
    <source>
        <dbReference type="ARBA" id="ARBA00023212"/>
    </source>
</evidence>
<comment type="caution">
    <text evidence="5">The sequence shown here is derived from an EMBL/GenBank/DDBJ whole genome shotgun (WGS) entry which is preliminary data.</text>
</comment>
<keyword evidence="3" id="KW-0206">Cytoskeleton</keyword>
<dbReference type="GO" id="GO:0051694">
    <property type="term" value="P:pointed-end actin filament capping"/>
    <property type="evidence" value="ECO:0007669"/>
    <property type="project" value="InterPro"/>
</dbReference>
<proteinExistence type="predicted"/>
<reference evidence="5" key="1">
    <citation type="submission" date="2020-05" db="EMBL/GenBank/DDBJ databases">
        <title>Phylogenomic resolution of chytrid fungi.</title>
        <authorList>
            <person name="Stajich J.E."/>
            <person name="Amses K."/>
            <person name="Simmons R."/>
            <person name="Seto K."/>
            <person name="Myers J."/>
            <person name="Bonds A."/>
            <person name="Quandt C.A."/>
            <person name="Barry K."/>
            <person name="Liu P."/>
            <person name="Grigoriev I."/>
            <person name="Longcore J.E."/>
            <person name="James T.Y."/>
        </authorList>
    </citation>
    <scope>NUCLEOTIDE SEQUENCE</scope>
    <source>
        <strain evidence="5">JEL0513</strain>
    </source>
</reference>
<keyword evidence="4" id="KW-0812">Transmembrane</keyword>
<comment type="subcellular location">
    <subcellularLocation>
        <location evidence="1">Cytoplasm</location>
        <location evidence="1">Cytoskeleton</location>
    </subcellularLocation>
</comment>
<dbReference type="AlphaFoldDB" id="A0AAD5T100"/>
<protein>
    <submittedName>
        <fullName evidence="5">Uncharacterized protein</fullName>
    </submittedName>
</protein>
<dbReference type="GO" id="GO:0007015">
    <property type="term" value="P:actin filament organization"/>
    <property type="evidence" value="ECO:0007669"/>
    <property type="project" value="TreeGrafter"/>
</dbReference>
<evidence type="ECO:0000256" key="1">
    <source>
        <dbReference type="ARBA" id="ARBA00004245"/>
    </source>
</evidence>
<accession>A0AAD5T100</accession>
<dbReference type="EMBL" id="JADGJH010000925">
    <property type="protein sequence ID" value="KAJ3120920.1"/>
    <property type="molecule type" value="Genomic_DNA"/>
</dbReference>
<keyword evidence="4" id="KW-0472">Membrane</keyword>